<reference evidence="1 2" key="2">
    <citation type="submission" date="2020-09" db="EMBL/GenBank/DDBJ databases">
        <authorList>
            <person name="Chen F.-J."/>
            <person name="Lee Y.-T."/>
        </authorList>
    </citation>
    <scope>NUCLEOTIDE SEQUENCE [LARGE SCALE GENOMIC DNA]</scope>
    <source>
        <strain evidence="1 2">AS73</strain>
    </source>
</reference>
<gene>
    <name evidence="1" type="ORF">IC796_06310</name>
</gene>
<sequence length="54" mass="6061">MIIHRQQTIMFMSIAIIIAQAIQMIVRHLRTQAAAIVAVVVTKKPFYIKGLLAV</sequence>
<name>A0A7H2QP47_9GAMM</name>
<evidence type="ECO:0000313" key="1">
    <source>
        <dbReference type="EMBL" id="QNX06509.1"/>
    </source>
</evidence>
<accession>A0A7H2QP47</accession>
<dbReference type="RefSeq" id="WP_171493300.1">
    <property type="nucleotide sequence ID" value="NZ_BKEE01000016.1"/>
</dbReference>
<proteinExistence type="predicted"/>
<dbReference type="AlphaFoldDB" id="A0A7H2QP47"/>
<reference evidence="2" key="1">
    <citation type="submission" date="2020-09" db="EMBL/GenBank/DDBJ databases">
        <title>Clinical and molecular characterization of Acinetobacter seifertii in Taiwan.</title>
        <authorList>
            <person name="Li L.-H."/>
            <person name="Yang Y.-S."/>
            <person name="Sun J.-R."/>
            <person name="Huang T.-W."/>
            <person name="Huang W.-C."/>
            <person name="Wang Y.-C."/>
            <person name="Kuo T.-H."/>
            <person name="Kuo S.-C."/>
            <person name="Chen T.-L."/>
        </authorList>
    </citation>
    <scope>NUCLEOTIDE SEQUENCE [LARGE SCALE GENOMIC DNA]</scope>
    <source>
        <strain evidence="2">AS73</strain>
    </source>
</reference>
<protein>
    <submittedName>
        <fullName evidence="1">Uncharacterized protein</fullName>
    </submittedName>
</protein>
<evidence type="ECO:0000313" key="2">
    <source>
        <dbReference type="Proteomes" id="UP000516862"/>
    </source>
</evidence>
<dbReference type="EMBL" id="CP061561">
    <property type="protein sequence ID" value="QNX06509.1"/>
    <property type="molecule type" value="Genomic_DNA"/>
</dbReference>
<dbReference type="Proteomes" id="UP000516862">
    <property type="component" value="Chromosome"/>
</dbReference>
<organism evidence="1 2">
    <name type="scientific">Acinetobacter seifertii</name>
    <dbReference type="NCBI Taxonomy" id="1530123"/>
    <lineage>
        <taxon>Bacteria</taxon>
        <taxon>Pseudomonadati</taxon>
        <taxon>Pseudomonadota</taxon>
        <taxon>Gammaproteobacteria</taxon>
        <taxon>Moraxellales</taxon>
        <taxon>Moraxellaceae</taxon>
        <taxon>Acinetobacter</taxon>
        <taxon>Acinetobacter calcoaceticus/baumannii complex</taxon>
    </lineage>
</organism>